<reference evidence="2 3" key="1">
    <citation type="submission" date="2019-03" db="EMBL/GenBank/DDBJ databases">
        <title>Genomic Encyclopedia of Archaeal and Bacterial Type Strains, Phase II (KMG-II): from individual species to whole genera.</title>
        <authorList>
            <person name="Goeker M."/>
        </authorList>
    </citation>
    <scope>NUCLEOTIDE SEQUENCE [LARGE SCALE GENOMIC DNA]</scope>
    <source>
        <strain evidence="2 3">DSM 45499</strain>
    </source>
</reference>
<organism evidence="2 3">
    <name type="scientific">Actinophytocola oryzae</name>
    <dbReference type="NCBI Taxonomy" id="502181"/>
    <lineage>
        <taxon>Bacteria</taxon>
        <taxon>Bacillati</taxon>
        <taxon>Actinomycetota</taxon>
        <taxon>Actinomycetes</taxon>
        <taxon>Pseudonocardiales</taxon>
        <taxon>Pseudonocardiaceae</taxon>
    </lineage>
</organism>
<dbReference type="InterPro" id="IPR011726">
    <property type="entry name" value="KdpF"/>
</dbReference>
<sequence>MNGAGVLANVVGGVLALLLIGYLFVALVRPEKF</sequence>
<evidence type="ECO:0000256" key="1">
    <source>
        <dbReference type="SAM" id="Phobius"/>
    </source>
</evidence>
<proteinExistence type="predicted"/>
<gene>
    <name evidence="2" type="ORF">CLV71_118118</name>
</gene>
<keyword evidence="1" id="KW-0472">Membrane</keyword>
<dbReference type="GO" id="GO:0005886">
    <property type="term" value="C:plasma membrane"/>
    <property type="evidence" value="ECO:0007669"/>
    <property type="project" value="InterPro"/>
</dbReference>
<comment type="caution">
    <text evidence="2">The sequence shown here is derived from an EMBL/GenBank/DDBJ whole genome shotgun (WGS) entry which is preliminary data.</text>
</comment>
<dbReference type="Proteomes" id="UP000294927">
    <property type="component" value="Unassembled WGS sequence"/>
</dbReference>
<dbReference type="NCBIfam" id="TIGR02115">
    <property type="entry name" value="potass_kdpF"/>
    <property type="match status" value="1"/>
</dbReference>
<evidence type="ECO:0000313" key="2">
    <source>
        <dbReference type="EMBL" id="TDV42248.1"/>
    </source>
</evidence>
<keyword evidence="3" id="KW-1185">Reference proteome</keyword>
<evidence type="ECO:0000313" key="3">
    <source>
        <dbReference type="Proteomes" id="UP000294927"/>
    </source>
</evidence>
<feature type="transmembrane region" description="Helical" evidence="1">
    <location>
        <begin position="6"/>
        <end position="28"/>
    </location>
</feature>
<dbReference type="Pfam" id="PF09604">
    <property type="entry name" value="Potass_KdpF"/>
    <property type="match status" value="1"/>
</dbReference>
<protein>
    <submittedName>
        <fullName evidence="2">K+-transporting ATPase KdpF subunit</fullName>
    </submittedName>
</protein>
<dbReference type="EMBL" id="SOCP01000018">
    <property type="protein sequence ID" value="TDV42248.1"/>
    <property type="molecule type" value="Genomic_DNA"/>
</dbReference>
<name>A0A4R7UZ88_9PSEU</name>
<keyword evidence="1" id="KW-0812">Transmembrane</keyword>
<dbReference type="RefSeq" id="WP_133907489.1">
    <property type="nucleotide sequence ID" value="NZ_SOCP01000018.1"/>
</dbReference>
<dbReference type="GO" id="GO:0008556">
    <property type="term" value="F:P-type potassium transmembrane transporter activity"/>
    <property type="evidence" value="ECO:0007669"/>
    <property type="project" value="InterPro"/>
</dbReference>
<keyword evidence="1" id="KW-1133">Transmembrane helix</keyword>
<accession>A0A4R7UZ88</accession>
<dbReference type="AlphaFoldDB" id="A0A4R7UZ88"/>